<dbReference type="InterPro" id="IPR002501">
    <property type="entry name" value="PsdUridine_synth_N"/>
</dbReference>
<evidence type="ECO:0000259" key="6">
    <source>
        <dbReference type="Pfam" id="PF01509"/>
    </source>
</evidence>
<organism evidence="9">
    <name type="scientific">Buchnera aphidicola</name>
    <name type="common">Anoecia corni</name>
    <dbReference type="NCBI Taxonomy" id="2994477"/>
    <lineage>
        <taxon>Bacteria</taxon>
        <taxon>Pseudomonadati</taxon>
        <taxon>Pseudomonadota</taxon>
        <taxon>Gammaproteobacteria</taxon>
        <taxon>Enterobacterales</taxon>
        <taxon>Erwiniaceae</taxon>
        <taxon>Buchnera</taxon>
    </lineage>
</organism>
<dbReference type="CDD" id="cd02573">
    <property type="entry name" value="PseudoU_synth_EcTruB"/>
    <property type="match status" value="1"/>
</dbReference>
<evidence type="ECO:0000313" key="9">
    <source>
        <dbReference type="EMBL" id="CAL4043335.1"/>
    </source>
</evidence>
<feature type="binding site" evidence="5">
    <location>
        <position position="199"/>
    </location>
    <ligand>
        <name>substrate</name>
    </ligand>
</feature>
<dbReference type="SUPFAM" id="SSF55120">
    <property type="entry name" value="Pseudouridine synthase"/>
    <property type="match status" value="1"/>
</dbReference>
<feature type="binding site" evidence="5">
    <location>
        <position position="42"/>
    </location>
    <ligand>
        <name>substrate</name>
    </ligand>
</feature>
<reference evidence="9" key="1">
    <citation type="submission" date="2024-06" db="EMBL/GenBank/DDBJ databases">
        <authorList>
            <person name="Manzano-Marin A."/>
            <person name="Manzano-Marin A."/>
            <person name="Alejandro Manzano Marin A."/>
        </authorList>
    </citation>
    <scope>NUCLEOTIDE SEQUENCE</scope>
    <source>
        <strain evidence="9">Ancorni-2928</strain>
    </source>
</reference>
<dbReference type="EC" id="5.4.99.25" evidence="5"/>
<protein>
    <recommendedName>
        <fullName evidence="5">tRNA pseudouridine synthase B</fullName>
        <ecNumber evidence="5">5.4.99.25</ecNumber>
    </recommendedName>
    <alternativeName>
        <fullName evidence="5">tRNA pseudouridine(55) synthase</fullName>
        <shortName evidence="5">Psi55 synthase</shortName>
    </alternativeName>
    <alternativeName>
        <fullName evidence="5">tRNA pseudouridylate synthase</fullName>
    </alternativeName>
    <alternativeName>
        <fullName evidence="5">tRNA-uridine isomerase</fullName>
    </alternativeName>
</protein>
<evidence type="ECO:0000256" key="2">
    <source>
        <dbReference type="ARBA" id="ARBA00005642"/>
    </source>
</evidence>
<feature type="domain" description="Pseudouridine synthase II N-terminal" evidence="6">
    <location>
        <begin position="32"/>
        <end position="179"/>
    </location>
</feature>
<dbReference type="PANTHER" id="PTHR13767:SF2">
    <property type="entry name" value="PSEUDOURIDYLATE SYNTHASE TRUB1"/>
    <property type="match status" value="1"/>
</dbReference>
<dbReference type="GO" id="GO:0031119">
    <property type="term" value="P:tRNA pseudouridine synthesis"/>
    <property type="evidence" value="ECO:0007669"/>
    <property type="project" value="UniProtKB-UniRule"/>
</dbReference>
<feature type="active site" description="Nucleophile" evidence="5">
    <location>
        <position position="47"/>
    </location>
</feature>
<dbReference type="AlphaFoldDB" id="A0AAT9IGR4"/>
<evidence type="ECO:0000259" key="7">
    <source>
        <dbReference type="Pfam" id="PF09157"/>
    </source>
</evidence>
<dbReference type="InterPro" id="IPR014780">
    <property type="entry name" value="tRNA_psdUridine_synth_TruB"/>
</dbReference>
<name>A0AAT9IGR4_9GAMM</name>
<proteinExistence type="inferred from homology"/>
<evidence type="ECO:0000256" key="3">
    <source>
        <dbReference type="ARBA" id="ARBA00022694"/>
    </source>
</evidence>
<evidence type="ECO:0000259" key="8">
    <source>
        <dbReference type="Pfam" id="PF16198"/>
    </source>
</evidence>
<dbReference type="Pfam" id="PF01509">
    <property type="entry name" value="TruB_N"/>
    <property type="match status" value="1"/>
</dbReference>
<dbReference type="GO" id="GO:0160148">
    <property type="term" value="F:tRNA pseudouridine(55) synthase activity"/>
    <property type="evidence" value="ECO:0007669"/>
    <property type="project" value="UniProtKB-EC"/>
</dbReference>
<dbReference type="InterPro" id="IPR015947">
    <property type="entry name" value="PUA-like_sf"/>
</dbReference>
<comment type="function">
    <text evidence="5">Responsible for synthesis of pseudouridine from uracil-55 in the psi GC loop of transfer RNAs.</text>
</comment>
<feature type="binding site" evidence="5">
    <location>
        <position position="75"/>
    </location>
    <ligand>
        <name>substrate</name>
    </ligand>
</feature>
<feature type="domain" description="tRNA pseudouridine synthase II TruB subfamily 1 C-terminal" evidence="7">
    <location>
        <begin position="254"/>
        <end position="311"/>
    </location>
</feature>
<dbReference type="SUPFAM" id="SSF88697">
    <property type="entry name" value="PUA domain-like"/>
    <property type="match status" value="1"/>
</dbReference>
<accession>A0AAT9IGR4</accession>
<dbReference type="PANTHER" id="PTHR13767">
    <property type="entry name" value="TRNA-PSEUDOURIDINE SYNTHASE"/>
    <property type="match status" value="1"/>
</dbReference>
<dbReference type="Gene3D" id="3.30.2350.10">
    <property type="entry name" value="Pseudouridine synthase"/>
    <property type="match status" value="1"/>
</dbReference>
<feature type="binding site" evidence="5">
    <location>
        <position position="178"/>
    </location>
    <ligand>
        <name>substrate</name>
    </ligand>
</feature>
<evidence type="ECO:0000256" key="4">
    <source>
        <dbReference type="ARBA" id="ARBA00023235"/>
    </source>
</evidence>
<dbReference type="GO" id="GO:1990481">
    <property type="term" value="P:mRNA pseudouridine synthesis"/>
    <property type="evidence" value="ECO:0007669"/>
    <property type="project" value="TreeGrafter"/>
</dbReference>
<gene>
    <name evidence="5 9" type="primary">truB</name>
    <name evidence="9" type="ORF">BUANCORI2928_294</name>
</gene>
<keyword evidence="4 5" id="KW-0413">Isomerase</keyword>
<dbReference type="RefSeq" id="WP_367680840.1">
    <property type="nucleotide sequence ID" value="NZ_OZ060371.1"/>
</dbReference>
<dbReference type="Gene3D" id="2.30.130.10">
    <property type="entry name" value="PUA domain"/>
    <property type="match status" value="1"/>
</dbReference>
<feature type="domain" description="tRNA pseudouridylate synthase B C-terminal" evidence="8">
    <location>
        <begin position="180"/>
        <end position="249"/>
    </location>
</feature>
<comment type="similarity">
    <text evidence="2 5">Belongs to the pseudouridine synthase TruB family. Type 1 subfamily.</text>
</comment>
<sequence length="312" mass="35915">MSALIIYRSVNGILLLDKPCGYSSNNILQKVKKIFCAKKAGHTGSLDPIASGMLPICFGEATKIAQYLLNSNKTYHVIFKLGQSTSTFDSEGEVLLIRKINVNDQKIRKVLNQFTGYTYQIPPMYSAIKYKGKPLYFYARKNIFINRKKRLVHISDIQYINNKNNLIEIKLSCSKGTYIRSLIHDIGEKLKCGAHIVFLRRLKIAHYIESDLINFNLLQKLKNNFKNLISPSIFYKKIDRLLISIDSALYHLNEIVLNSEEERLFKNGNNIFLKKNNTFNGIIRVKSEKKKILIGIGFIKDKTVLFPKRIIF</sequence>
<dbReference type="Pfam" id="PF16198">
    <property type="entry name" value="TruB_C_2"/>
    <property type="match status" value="1"/>
</dbReference>
<comment type="catalytic activity">
    <reaction evidence="1 5">
        <text>uridine(55) in tRNA = pseudouridine(55) in tRNA</text>
        <dbReference type="Rhea" id="RHEA:42532"/>
        <dbReference type="Rhea" id="RHEA-COMP:10101"/>
        <dbReference type="Rhea" id="RHEA-COMP:10102"/>
        <dbReference type="ChEBI" id="CHEBI:65314"/>
        <dbReference type="ChEBI" id="CHEBI:65315"/>
        <dbReference type="EC" id="5.4.99.25"/>
    </reaction>
</comment>
<keyword evidence="3 5" id="KW-0819">tRNA processing</keyword>
<dbReference type="Pfam" id="PF09157">
    <property type="entry name" value="TruB-C_2"/>
    <property type="match status" value="1"/>
</dbReference>
<dbReference type="HAMAP" id="MF_01080">
    <property type="entry name" value="TruB_bact"/>
    <property type="match status" value="1"/>
</dbReference>
<dbReference type="GO" id="GO:0003723">
    <property type="term" value="F:RNA binding"/>
    <property type="evidence" value="ECO:0007669"/>
    <property type="project" value="InterPro"/>
</dbReference>
<dbReference type="InterPro" id="IPR015240">
    <property type="entry name" value="tRNA_sdUridine_synth_fam1_C"/>
</dbReference>
<dbReference type="NCBIfam" id="TIGR00431">
    <property type="entry name" value="TruB"/>
    <property type="match status" value="1"/>
</dbReference>
<dbReference type="InterPro" id="IPR032819">
    <property type="entry name" value="TruB_C"/>
</dbReference>
<dbReference type="InterPro" id="IPR036974">
    <property type="entry name" value="PUA_sf"/>
</dbReference>
<evidence type="ECO:0000256" key="5">
    <source>
        <dbReference type="HAMAP-Rule" id="MF_01080"/>
    </source>
</evidence>
<dbReference type="InterPro" id="IPR020103">
    <property type="entry name" value="PsdUridine_synth_cat_dom_sf"/>
</dbReference>
<evidence type="ECO:0000256" key="1">
    <source>
        <dbReference type="ARBA" id="ARBA00000385"/>
    </source>
</evidence>
<dbReference type="EMBL" id="OZ060371">
    <property type="protein sequence ID" value="CAL4043335.1"/>
    <property type="molecule type" value="Genomic_DNA"/>
</dbReference>